<proteinExistence type="predicted"/>
<keyword evidence="1" id="KW-1133">Transmembrane helix</keyword>
<accession>A0A251SY40</accession>
<keyword evidence="1" id="KW-0812">Transmembrane</keyword>
<organism evidence="3 4">
    <name type="scientific">Helianthus annuus</name>
    <name type="common">Common sunflower</name>
    <dbReference type="NCBI Taxonomy" id="4232"/>
    <lineage>
        <taxon>Eukaryota</taxon>
        <taxon>Viridiplantae</taxon>
        <taxon>Streptophyta</taxon>
        <taxon>Embryophyta</taxon>
        <taxon>Tracheophyta</taxon>
        <taxon>Spermatophyta</taxon>
        <taxon>Magnoliopsida</taxon>
        <taxon>eudicotyledons</taxon>
        <taxon>Gunneridae</taxon>
        <taxon>Pentapetalae</taxon>
        <taxon>asterids</taxon>
        <taxon>campanulids</taxon>
        <taxon>Asterales</taxon>
        <taxon>Asteraceae</taxon>
        <taxon>Asteroideae</taxon>
        <taxon>Heliantheae alliance</taxon>
        <taxon>Heliantheae</taxon>
        <taxon>Helianthus</taxon>
    </lineage>
</organism>
<dbReference type="AlphaFoldDB" id="A0A251SY40"/>
<protein>
    <submittedName>
        <fullName evidence="3">Uncharacterized protein</fullName>
    </submittedName>
</protein>
<reference evidence="3" key="2">
    <citation type="submission" date="2017-02" db="EMBL/GenBank/DDBJ databases">
        <title>Sunflower complete genome.</title>
        <authorList>
            <person name="Langlade N."/>
            <person name="Munos S."/>
        </authorList>
    </citation>
    <scope>NUCLEOTIDE SEQUENCE [LARGE SCALE GENOMIC DNA]</scope>
    <source>
        <tissue evidence="3">Leaves</tissue>
    </source>
</reference>
<evidence type="ECO:0000313" key="3">
    <source>
        <dbReference type="EMBL" id="OTG03372.1"/>
    </source>
</evidence>
<reference evidence="2" key="3">
    <citation type="submission" date="2020-06" db="EMBL/GenBank/DDBJ databases">
        <title>Helianthus annuus Genome sequencing and assembly Release 2.</title>
        <authorList>
            <person name="Gouzy J."/>
            <person name="Langlade N."/>
            <person name="Munos S."/>
        </authorList>
    </citation>
    <scope>NUCLEOTIDE SEQUENCE</scope>
    <source>
        <tissue evidence="2">Leaves</tissue>
    </source>
</reference>
<gene>
    <name evidence="3" type="ORF">HannXRQ_Chr13g0423341</name>
    <name evidence="2" type="ORF">HanXRQr2_Chr13g0613771</name>
</gene>
<reference evidence="2 4" key="1">
    <citation type="journal article" date="2017" name="Nature">
        <title>The sunflower genome provides insights into oil metabolism, flowering and Asterid evolution.</title>
        <authorList>
            <person name="Badouin H."/>
            <person name="Gouzy J."/>
            <person name="Grassa C.J."/>
            <person name="Murat F."/>
            <person name="Staton S.E."/>
            <person name="Cottret L."/>
            <person name="Lelandais-Briere C."/>
            <person name="Owens G.L."/>
            <person name="Carrere S."/>
            <person name="Mayjonade B."/>
            <person name="Legrand L."/>
            <person name="Gill N."/>
            <person name="Kane N.C."/>
            <person name="Bowers J.E."/>
            <person name="Hubner S."/>
            <person name="Bellec A."/>
            <person name="Berard A."/>
            <person name="Berges H."/>
            <person name="Blanchet N."/>
            <person name="Boniface M.C."/>
            <person name="Brunel D."/>
            <person name="Catrice O."/>
            <person name="Chaidir N."/>
            <person name="Claudel C."/>
            <person name="Donnadieu C."/>
            <person name="Faraut T."/>
            <person name="Fievet G."/>
            <person name="Helmstetter N."/>
            <person name="King M."/>
            <person name="Knapp S.J."/>
            <person name="Lai Z."/>
            <person name="Le Paslier M.C."/>
            <person name="Lippi Y."/>
            <person name="Lorenzon L."/>
            <person name="Mandel J.R."/>
            <person name="Marage G."/>
            <person name="Marchand G."/>
            <person name="Marquand E."/>
            <person name="Bret-Mestries E."/>
            <person name="Morien E."/>
            <person name="Nambeesan S."/>
            <person name="Nguyen T."/>
            <person name="Pegot-Espagnet P."/>
            <person name="Pouilly N."/>
            <person name="Raftis F."/>
            <person name="Sallet E."/>
            <person name="Schiex T."/>
            <person name="Thomas J."/>
            <person name="Vandecasteele C."/>
            <person name="Vares D."/>
            <person name="Vear F."/>
            <person name="Vautrin S."/>
            <person name="Crespi M."/>
            <person name="Mangin B."/>
            <person name="Burke J.M."/>
            <person name="Salse J."/>
            <person name="Munos S."/>
            <person name="Vincourt P."/>
            <person name="Rieseberg L.H."/>
            <person name="Langlade N.B."/>
        </authorList>
    </citation>
    <scope>NUCLEOTIDE SEQUENCE [LARGE SCALE GENOMIC DNA]</scope>
    <source>
        <strain evidence="4">cv. SF193</strain>
        <tissue evidence="2">Leaves</tissue>
    </source>
</reference>
<sequence length="59" mass="7120">MHMTHDYKAVPVALFTRFKYKDRQAMLFTLSLKWFFKVCIFSPELLFNKSNMELMHCLA</sequence>
<evidence type="ECO:0000313" key="4">
    <source>
        <dbReference type="Proteomes" id="UP000215914"/>
    </source>
</evidence>
<evidence type="ECO:0000313" key="2">
    <source>
        <dbReference type="EMBL" id="KAF5775589.1"/>
    </source>
</evidence>
<dbReference type="Proteomes" id="UP000215914">
    <property type="component" value="Chromosome 13"/>
</dbReference>
<name>A0A251SY40_HELAN</name>
<feature type="transmembrane region" description="Helical" evidence="1">
    <location>
        <begin position="25"/>
        <end position="46"/>
    </location>
</feature>
<evidence type="ECO:0000256" key="1">
    <source>
        <dbReference type="SAM" id="Phobius"/>
    </source>
</evidence>
<keyword evidence="4" id="KW-1185">Reference proteome</keyword>
<dbReference type="Gramene" id="mRNA:HanXRQr2_Chr13g0613771">
    <property type="protein sequence ID" value="mRNA:HanXRQr2_Chr13g0613771"/>
    <property type="gene ID" value="HanXRQr2_Chr13g0613771"/>
</dbReference>
<dbReference type="EMBL" id="MNCJ02000328">
    <property type="protein sequence ID" value="KAF5775589.1"/>
    <property type="molecule type" value="Genomic_DNA"/>
</dbReference>
<dbReference type="InParanoid" id="A0A251SY40"/>
<dbReference type="EMBL" id="CM007902">
    <property type="protein sequence ID" value="OTG03372.1"/>
    <property type="molecule type" value="Genomic_DNA"/>
</dbReference>
<keyword evidence="1" id="KW-0472">Membrane</keyword>